<feature type="binding site" evidence="9">
    <location>
        <begin position="73"/>
        <end position="77"/>
    </location>
    <ligand>
        <name>GMP</name>
        <dbReference type="ChEBI" id="CHEBI:58115"/>
    </ligand>
</feature>
<dbReference type="EMBL" id="HBII01032255">
    <property type="protein sequence ID" value="CAE0354398.1"/>
    <property type="molecule type" value="Transcribed_RNA"/>
</dbReference>
<evidence type="ECO:0000256" key="7">
    <source>
        <dbReference type="ARBA" id="ARBA00047746"/>
    </source>
</evidence>
<evidence type="ECO:0000256" key="8">
    <source>
        <dbReference type="PIRSR" id="PIRSR601233-1"/>
    </source>
</evidence>
<evidence type="ECO:0000256" key="4">
    <source>
        <dbReference type="ARBA" id="ARBA00022741"/>
    </source>
</evidence>
<keyword evidence="3 10" id="KW-0479">Metal-binding</keyword>
<dbReference type="PANTHER" id="PTHR11118">
    <property type="entry name" value="RNA-SPLICING LIGASE RTCB HOMOLOG"/>
    <property type="match status" value="1"/>
</dbReference>
<keyword evidence="6 10" id="KW-0464">Manganese</keyword>
<feature type="binding site" evidence="9">
    <location>
        <begin position="287"/>
        <end position="290"/>
    </location>
    <ligand>
        <name>GMP</name>
        <dbReference type="ChEBI" id="CHEBI:58115"/>
    </ligand>
</feature>
<feature type="binding site" evidence="9">
    <location>
        <begin position="210"/>
        <end position="211"/>
    </location>
    <ligand>
        <name>GMP</name>
        <dbReference type="ChEBI" id="CHEBI:58115"/>
    </ligand>
</feature>
<name>A0A7S3JI93_9SPIT</name>
<feature type="binding site" evidence="10">
    <location>
        <position position="105"/>
    </location>
    <ligand>
        <name>Mn(2+)</name>
        <dbReference type="ChEBI" id="CHEBI:29035"/>
        <label>2</label>
    </ligand>
</feature>
<evidence type="ECO:0000256" key="9">
    <source>
        <dbReference type="PIRSR" id="PIRSR601233-2"/>
    </source>
</evidence>
<evidence type="ECO:0000256" key="6">
    <source>
        <dbReference type="ARBA" id="ARBA00023211"/>
    </source>
</evidence>
<gene>
    <name evidence="11" type="ORF">EHAR0213_LOCUS13314</name>
</gene>
<dbReference type="InterPro" id="IPR001233">
    <property type="entry name" value="RtcB"/>
</dbReference>
<proteinExistence type="predicted"/>
<dbReference type="GO" id="GO:0046872">
    <property type="term" value="F:metal ion binding"/>
    <property type="evidence" value="ECO:0007669"/>
    <property type="project" value="UniProtKB-KW"/>
</dbReference>
<protein>
    <recommendedName>
        <fullName evidence="1">3'-phosphate/5'-hydroxy nucleic acid ligase</fullName>
        <ecNumber evidence="1">6.5.1.8</ecNumber>
    </recommendedName>
</protein>
<feature type="binding site" evidence="9">
    <location>
        <position position="268"/>
    </location>
    <ligand>
        <name>GMP</name>
        <dbReference type="ChEBI" id="CHEBI:58115"/>
    </ligand>
</feature>
<dbReference type="GO" id="GO:0003972">
    <property type="term" value="F:RNA ligase (ATP) activity"/>
    <property type="evidence" value="ECO:0007669"/>
    <property type="project" value="TreeGrafter"/>
</dbReference>
<feature type="binding site" evidence="10">
    <location>
        <position position="210"/>
    </location>
    <ligand>
        <name>Mn(2+)</name>
        <dbReference type="ChEBI" id="CHEBI:29035"/>
        <label>2</label>
    </ligand>
</feature>
<dbReference type="GO" id="GO:0005525">
    <property type="term" value="F:GTP binding"/>
    <property type="evidence" value="ECO:0007669"/>
    <property type="project" value="UniProtKB-KW"/>
</dbReference>
<organism evidence="11">
    <name type="scientific">Euplotes harpa</name>
    <dbReference type="NCBI Taxonomy" id="151035"/>
    <lineage>
        <taxon>Eukaryota</taxon>
        <taxon>Sar</taxon>
        <taxon>Alveolata</taxon>
        <taxon>Ciliophora</taxon>
        <taxon>Intramacronucleata</taxon>
        <taxon>Spirotrichea</taxon>
        <taxon>Hypotrichia</taxon>
        <taxon>Euplotida</taxon>
        <taxon>Euplotidae</taxon>
        <taxon>Euplotes</taxon>
    </lineage>
</organism>
<dbReference type="GO" id="GO:0006396">
    <property type="term" value="P:RNA processing"/>
    <property type="evidence" value="ECO:0007669"/>
    <property type="project" value="InterPro"/>
</dbReference>
<comment type="catalytic activity">
    <reaction evidence="7">
        <text>a 3'-end 3'-phospho-ribonucleotide-RNA + a 5'-end dephospho-ribonucleoside-RNA + GTP = a ribonucleotidyl-ribonucleotide-RNA + GMP + diphosphate</text>
        <dbReference type="Rhea" id="RHEA:68076"/>
        <dbReference type="Rhea" id="RHEA-COMP:10463"/>
        <dbReference type="Rhea" id="RHEA-COMP:13936"/>
        <dbReference type="Rhea" id="RHEA-COMP:17355"/>
        <dbReference type="ChEBI" id="CHEBI:33019"/>
        <dbReference type="ChEBI" id="CHEBI:37565"/>
        <dbReference type="ChEBI" id="CHEBI:58115"/>
        <dbReference type="ChEBI" id="CHEBI:83062"/>
        <dbReference type="ChEBI" id="CHEBI:138284"/>
        <dbReference type="ChEBI" id="CHEBI:173118"/>
        <dbReference type="EC" id="6.5.1.8"/>
    </reaction>
</comment>
<evidence type="ECO:0000256" key="5">
    <source>
        <dbReference type="ARBA" id="ARBA00023134"/>
    </source>
</evidence>
<dbReference type="Pfam" id="PF01139">
    <property type="entry name" value="RtcB"/>
    <property type="match status" value="1"/>
</dbReference>
<evidence type="ECO:0000256" key="3">
    <source>
        <dbReference type="ARBA" id="ARBA00022723"/>
    </source>
</evidence>
<dbReference type="SUPFAM" id="SSF103365">
    <property type="entry name" value="Hypothetical protein PH1602"/>
    <property type="match status" value="1"/>
</dbReference>
<keyword evidence="2" id="KW-0436">Ligase</keyword>
<dbReference type="EC" id="6.5.1.8" evidence="1"/>
<dbReference type="PANTHER" id="PTHR11118:SF1">
    <property type="entry name" value="RNA-SPLICING LIGASE RTCB HOMOLOG"/>
    <property type="match status" value="1"/>
</dbReference>
<feature type="active site" description="GMP-histidine intermediate" evidence="8">
    <location>
        <position position="287"/>
    </location>
</feature>
<evidence type="ECO:0000256" key="1">
    <source>
        <dbReference type="ARBA" id="ARBA00012726"/>
    </source>
</evidence>
<evidence type="ECO:0000256" key="2">
    <source>
        <dbReference type="ARBA" id="ARBA00022598"/>
    </source>
</evidence>
<evidence type="ECO:0000256" key="10">
    <source>
        <dbReference type="PIRSR" id="PIRSR601233-3"/>
    </source>
</evidence>
<dbReference type="AlphaFoldDB" id="A0A7S3JI93"/>
<dbReference type="InterPro" id="IPR036025">
    <property type="entry name" value="RtcB-like_sf"/>
</dbReference>
<dbReference type="GO" id="GO:0170057">
    <property type="term" value="F:RNA ligase (GTP) activity"/>
    <property type="evidence" value="ECO:0007669"/>
    <property type="project" value="UniProtKB-EC"/>
</dbReference>
<dbReference type="Gene3D" id="3.90.1860.10">
    <property type="entry name" value="tRNA-splicing ligase RtcB"/>
    <property type="match status" value="1"/>
</dbReference>
<keyword evidence="4 9" id="KW-0547">Nucleotide-binding</keyword>
<accession>A0A7S3JI93</accession>
<comment type="cofactor">
    <cofactor evidence="10">
        <name>Mn(2+)</name>
        <dbReference type="ChEBI" id="CHEBI:29035"/>
    </cofactor>
    <text evidence="10">Binds 2 manganese ions per subunit.</text>
</comment>
<feature type="binding site" evidence="10">
    <location>
        <position position="74"/>
    </location>
    <ligand>
        <name>Mn(2+)</name>
        <dbReference type="ChEBI" id="CHEBI:29035"/>
        <label>1</label>
    </ligand>
</feature>
<keyword evidence="5 9" id="KW-0342">GTP-binding</keyword>
<reference evidence="11" key="1">
    <citation type="submission" date="2021-01" db="EMBL/GenBank/DDBJ databases">
        <authorList>
            <person name="Corre E."/>
            <person name="Pelletier E."/>
            <person name="Niang G."/>
            <person name="Scheremetjew M."/>
            <person name="Finn R."/>
            <person name="Kale V."/>
            <person name="Holt S."/>
            <person name="Cochrane G."/>
            <person name="Meng A."/>
            <person name="Brown T."/>
            <person name="Cohen L."/>
        </authorList>
    </citation>
    <scope>NUCLEOTIDE SEQUENCE</scope>
    <source>
        <strain evidence="11">FSP1.4</strain>
    </source>
</reference>
<sequence length="376" mass="43477">MSFVKTNIPISKVKGKTIDKWAKNMRSIDAYLECDYEELAKYPFKWATTENLPELLDHGRNYFNQLGTIGAGNHFCELQTFEDILDEEEFEKMCLDRDKAYMLIHSGSRGYGRHVLDKFITEYQQNGVRGFEAGSPEYLNYLEMHNDACNFARRNRAIIAYRFMRELLGHACIEEDAEGDNVGEEEETKFDINEELKLLSECECIIDIWHNYLEETTANFPNPEDINSMKEPNFDLPLESKTVIIHRKGATPSNKGYVVIPGSRGSYSYLVKPLEENSWIGGYSLAHGAGRKMSRTKALASVKNQYENYHNLLTTSLDSRVICENKDLLYEEAPEAYKKIEDIVFDLAYFKLVKIVAVLKPVLTYKFKKDERKHEK</sequence>
<evidence type="ECO:0000313" key="11">
    <source>
        <dbReference type="EMBL" id="CAE0354398.1"/>
    </source>
</evidence>